<dbReference type="RefSeq" id="WP_107544885.1">
    <property type="nucleotide sequence ID" value="NZ_PZFQ01000008.1"/>
</dbReference>
<keyword evidence="1" id="KW-0732">Signal</keyword>
<evidence type="ECO:0000313" key="2">
    <source>
        <dbReference type="EMBL" id="PTI76719.1"/>
    </source>
</evidence>
<sequence>MKLKRIVALVLIGAFALAGCEDGEEKTPKKEALDKNKHELVYFEQIANGDEDYPRVEMAYKDNNGKTHTYTAAGDKVYEHILKGKNKSPYVVKDGKKYHVYRTPYMTYDNKEIEGEVKDKGEVDSHD</sequence>
<dbReference type="PROSITE" id="PS51257">
    <property type="entry name" value="PROKAR_LIPOPROTEIN"/>
    <property type="match status" value="1"/>
</dbReference>
<protein>
    <recommendedName>
        <fullName evidence="4">Cystatin-like fold lipoprotein</fullName>
    </recommendedName>
</protein>
<comment type="caution">
    <text evidence="2">The sequence shown here is derived from an EMBL/GenBank/DDBJ whole genome shotgun (WGS) entry which is preliminary data.</text>
</comment>
<evidence type="ECO:0008006" key="4">
    <source>
        <dbReference type="Google" id="ProtNLM"/>
    </source>
</evidence>
<gene>
    <name evidence="2" type="ORF">BU058_03640</name>
</gene>
<dbReference type="Proteomes" id="UP000241960">
    <property type="component" value="Unassembled WGS sequence"/>
</dbReference>
<feature type="chain" id="PRO_5040388219" description="Cystatin-like fold lipoprotein" evidence="1">
    <location>
        <begin position="19"/>
        <end position="127"/>
    </location>
</feature>
<reference evidence="2 3" key="1">
    <citation type="journal article" date="2016" name="Front. Microbiol.">
        <title>Comprehensive Phylogenetic Analysis of Bovine Non-aureus Staphylococci Species Based on Whole-Genome Sequencing.</title>
        <authorList>
            <person name="Naushad S."/>
            <person name="Barkema H.W."/>
            <person name="Luby C."/>
            <person name="Condas L.A."/>
            <person name="Nobrega D.B."/>
            <person name="Carson D.A."/>
            <person name="De Buck J."/>
        </authorList>
    </citation>
    <scope>NUCLEOTIDE SEQUENCE [LARGE SCALE GENOMIC DNA]</scope>
    <source>
        <strain evidence="2 3">SNUC 1231</strain>
    </source>
</reference>
<feature type="signal peptide" evidence="1">
    <location>
        <begin position="1"/>
        <end position="18"/>
    </location>
</feature>
<proteinExistence type="predicted"/>
<evidence type="ECO:0000313" key="3">
    <source>
        <dbReference type="Proteomes" id="UP000241960"/>
    </source>
</evidence>
<organism evidence="2 3">
    <name type="scientific">Staphylococcus succinus</name>
    <dbReference type="NCBI Taxonomy" id="61015"/>
    <lineage>
        <taxon>Bacteria</taxon>
        <taxon>Bacillati</taxon>
        <taxon>Bacillota</taxon>
        <taxon>Bacilli</taxon>
        <taxon>Bacillales</taxon>
        <taxon>Staphylococcaceae</taxon>
        <taxon>Staphylococcus</taxon>
    </lineage>
</organism>
<name>A0A9Q6HQ58_9STAP</name>
<dbReference type="AlphaFoldDB" id="A0A9Q6HQ58"/>
<accession>A0A9Q6HQ58</accession>
<dbReference type="EMBL" id="PZFQ01000008">
    <property type="protein sequence ID" value="PTI76719.1"/>
    <property type="molecule type" value="Genomic_DNA"/>
</dbReference>
<evidence type="ECO:0000256" key="1">
    <source>
        <dbReference type="SAM" id="SignalP"/>
    </source>
</evidence>